<name>A0A0L1J6U6_ASPN3</name>
<evidence type="ECO:0000313" key="2">
    <source>
        <dbReference type="EMBL" id="KNG87143.1"/>
    </source>
</evidence>
<feature type="compositionally biased region" description="Low complexity" evidence="1">
    <location>
        <begin position="190"/>
        <end position="202"/>
    </location>
</feature>
<feature type="compositionally biased region" description="Basic and acidic residues" evidence="1">
    <location>
        <begin position="416"/>
        <end position="435"/>
    </location>
</feature>
<feature type="compositionally biased region" description="Basic and acidic residues" evidence="1">
    <location>
        <begin position="139"/>
        <end position="156"/>
    </location>
</feature>
<feature type="compositionally biased region" description="Polar residues" evidence="1">
    <location>
        <begin position="103"/>
        <end position="121"/>
    </location>
</feature>
<feature type="region of interest" description="Disordered" evidence="1">
    <location>
        <begin position="1"/>
        <end position="52"/>
    </location>
</feature>
<feature type="compositionally biased region" description="Low complexity" evidence="1">
    <location>
        <begin position="72"/>
        <end position="90"/>
    </location>
</feature>
<feature type="compositionally biased region" description="Basic and acidic residues" evidence="1">
    <location>
        <begin position="457"/>
        <end position="472"/>
    </location>
</feature>
<feature type="region of interest" description="Disordered" evidence="1">
    <location>
        <begin position="70"/>
        <end position="605"/>
    </location>
</feature>
<sequence length="605" mass="63648">MQDTGAHPGVRSLLARFENNNNSSNQNTTSPPSRGRSPVGSEHSGSRPLSKVRASFIAVDGATQSGAIAGLRSASSRSDSPAAPPSRVRSFNSDDLNAPLKSPLSSPISNGLDSEQTPNETRSGDMVETVITQVASPEKGVRPQAKEAASPHKRSDPISTVSAAPSPKKTQTVTKRPSTIQVDKVSPNRSASKSTSTTLKSAAHPRTPTSPAKPDHAKASKPARSPRPPATRDAPKAPVTKTSRSSLNTTAKTATRPVRSSMPAREATKPTATSASRTNKPEPRPPTKSARLPTSATTSNLSSAARGGATGTTTSSLSRKPSSLKNATGGIHRTTTASSVRKQASQPSLPRQPAHDRPHSRVSNTSSRAVDEGFLARMMRPTASSANKTHEKVEMKSPPRPSRVTRAPVRPVASKTEAHNSRPMKEKSVAKKPQEKPQPVPTQKEEPQPKAVDPQEDSARVNATEHHAKAADEPVQAVIDASAEAIEKEPTTEKQSEDLPIEPSMASENAPVGPSDPEQPTKAAEASEEQTLAAPSTEELSISADEAADAHGVEPSGLSNTEETKEQVDVESPATSAEEMLVEDVAKSEVKVDDVDVDLGNLSLN</sequence>
<feature type="compositionally biased region" description="Low complexity" evidence="1">
    <location>
        <begin position="19"/>
        <end position="41"/>
    </location>
</feature>
<feature type="compositionally biased region" description="Polar residues" evidence="1">
    <location>
        <begin position="333"/>
        <end position="349"/>
    </location>
</feature>
<dbReference type="AlphaFoldDB" id="A0A0L1J6U6"/>
<feature type="compositionally biased region" description="Basic and acidic residues" evidence="1">
    <location>
        <begin position="584"/>
        <end position="594"/>
    </location>
</feature>
<proteinExistence type="predicted"/>
<comment type="caution">
    <text evidence="2">The sequence shown here is derived from an EMBL/GenBank/DDBJ whole genome shotgun (WGS) entry which is preliminary data.</text>
</comment>
<feature type="compositionally biased region" description="Basic and acidic residues" evidence="1">
    <location>
        <begin position="485"/>
        <end position="497"/>
    </location>
</feature>
<feature type="compositionally biased region" description="Polar residues" evidence="1">
    <location>
        <begin position="157"/>
        <end position="181"/>
    </location>
</feature>
<accession>A0A0L1J6U6</accession>
<evidence type="ECO:0000256" key="1">
    <source>
        <dbReference type="SAM" id="MobiDB-lite"/>
    </source>
</evidence>
<gene>
    <name evidence="2" type="ORF">ANOM_004799</name>
</gene>
<dbReference type="Proteomes" id="UP000037505">
    <property type="component" value="Unassembled WGS sequence"/>
</dbReference>
<protein>
    <submittedName>
        <fullName evidence="2">Putative mucin-7</fullName>
    </submittedName>
</protein>
<feature type="compositionally biased region" description="Basic and acidic residues" evidence="1">
    <location>
        <begin position="388"/>
        <end position="397"/>
    </location>
</feature>
<dbReference type="GeneID" id="26806603"/>
<evidence type="ECO:0000313" key="3">
    <source>
        <dbReference type="Proteomes" id="UP000037505"/>
    </source>
</evidence>
<feature type="compositionally biased region" description="Polar residues" evidence="1">
    <location>
        <begin position="529"/>
        <end position="540"/>
    </location>
</feature>
<reference evidence="2 3" key="1">
    <citation type="submission" date="2014-06" db="EMBL/GenBank/DDBJ databases">
        <title>The Genome of the Aflatoxigenic Filamentous Fungus Aspergillus nomius.</title>
        <authorList>
            <person name="Moore M.G."/>
            <person name="Shannon B.M."/>
            <person name="Brian M.M."/>
        </authorList>
    </citation>
    <scope>NUCLEOTIDE SEQUENCE [LARGE SCALE GENOMIC DNA]</scope>
    <source>
        <strain evidence="2 3">NRRL 13137</strain>
    </source>
</reference>
<dbReference type="EMBL" id="JNOM01000091">
    <property type="protein sequence ID" value="KNG87143.1"/>
    <property type="molecule type" value="Genomic_DNA"/>
</dbReference>
<dbReference type="STRING" id="1509407.A0A0L1J6U6"/>
<keyword evidence="3" id="KW-1185">Reference proteome</keyword>
<dbReference type="RefSeq" id="XP_015408066.1">
    <property type="nucleotide sequence ID" value="XM_015550056.1"/>
</dbReference>
<organism evidence="2 3">
    <name type="scientific">Aspergillus nomiae NRRL (strain ATCC 15546 / NRRL 13137 / CBS 260.88 / M93)</name>
    <dbReference type="NCBI Taxonomy" id="1509407"/>
    <lineage>
        <taxon>Eukaryota</taxon>
        <taxon>Fungi</taxon>
        <taxon>Dikarya</taxon>
        <taxon>Ascomycota</taxon>
        <taxon>Pezizomycotina</taxon>
        <taxon>Eurotiomycetes</taxon>
        <taxon>Eurotiomycetidae</taxon>
        <taxon>Eurotiales</taxon>
        <taxon>Aspergillaceae</taxon>
        <taxon>Aspergillus</taxon>
        <taxon>Aspergillus subgen. Circumdati</taxon>
    </lineage>
</organism>
<feature type="compositionally biased region" description="Low complexity" evidence="1">
    <location>
        <begin position="294"/>
        <end position="319"/>
    </location>
</feature>
<feature type="compositionally biased region" description="Polar residues" evidence="1">
    <location>
        <begin position="240"/>
        <end position="253"/>
    </location>
</feature>
<dbReference type="OrthoDB" id="3600083at2759"/>